<dbReference type="Pfam" id="PF17390">
    <property type="entry name" value="Bac_rhamnosid_C"/>
    <property type="match status" value="1"/>
</dbReference>
<name>A0A831LPR0_9BACT</name>
<evidence type="ECO:0000313" key="2">
    <source>
        <dbReference type="EMBL" id="HDR50417.1"/>
    </source>
</evidence>
<gene>
    <name evidence="2" type="ORF">ENN90_02185</name>
</gene>
<evidence type="ECO:0000259" key="1">
    <source>
        <dbReference type="Pfam" id="PF17390"/>
    </source>
</evidence>
<dbReference type="PANTHER" id="PTHR33307:SF6">
    <property type="entry name" value="ALPHA-RHAMNOSIDASE (EUROFUNG)-RELATED"/>
    <property type="match status" value="1"/>
</dbReference>
<comment type="caution">
    <text evidence="2">The sequence shown here is derived from an EMBL/GenBank/DDBJ whole genome shotgun (WGS) entry which is preliminary data.</text>
</comment>
<dbReference type="InterPro" id="IPR035398">
    <property type="entry name" value="Bac_rhamnosid_C"/>
</dbReference>
<feature type="domain" description="Alpha-L-rhamnosidase C-terminal" evidence="1">
    <location>
        <begin position="5"/>
        <end position="72"/>
    </location>
</feature>
<dbReference type="AlphaFoldDB" id="A0A831LPR0"/>
<dbReference type="InterPro" id="IPR016007">
    <property type="entry name" value="Alpha_rhamnosid"/>
</dbReference>
<sequence length="110" mass="12214">ALGGIFPDEKQPGFKNVILKPNFVPGLEHFEASHEGPYGTIVSAWKKQRKGVEYTIEIPANSTATLYLDDGKILESGKPLDKNELIEIAERKNGKVVLKLKSGKYLFTIE</sequence>
<dbReference type="EMBL" id="DSDK01000124">
    <property type="protein sequence ID" value="HDR50417.1"/>
    <property type="molecule type" value="Genomic_DNA"/>
</dbReference>
<dbReference type="PANTHER" id="PTHR33307">
    <property type="entry name" value="ALPHA-RHAMNOSIDASE (EUROFUNG)"/>
    <property type="match status" value="1"/>
</dbReference>
<accession>A0A831LPR0</accession>
<proteinExistence type="predicted"/>
<reference evidence="2" key="1">
    <citation type="journal article" date="2020" name="mSystems">
        <title>Genome- and Community-Level Interaction Insights into Carbon Utilization and Element Cycling Functions of Hydrothermarchaeota in Hydrothermal Sediment.</title>
        <authorList>
            <person name="Zhou Z."/>
            <person name="Liu Y."/>
            <person name="Xu W."/>
            <person name="Pan J."/>
            <person name="Luo Z.H."/>
            <person name="Li M."/>
        </authorList>
    </citation>
    <scope>NUCLEOTIDE SEQUENCE [LARGE SCALE GENOMIC DNA]</scope>
    <source>
        <strain evidence="2">SpSt-1217</strain>
    </source>
</reference>
<feature type="non-terminal residue" evidence="2">
    <location>
        <position position="1"/>
    </location>
</feature>
<protein>
    <submittedName>
        <fullName evidence="2">Alpha-rhamnosidase</fullName>
    </submittedName>
</protein>
<organism evidence="2">
    <name type="scientific">Mariniphaga anaerophila</name>
    <dbReference type="NCBI Taxonomy" id="1484053"/>
    <lineage>
        <taxon>Bacteria</taxon>
        <taxon>Pseudomonadati</taxon>
        <taxon>Bacteroidota</taxon>
        <taxon>Bacteroidia</taxon>
        <taxon>Marinilabiliales</taxon>
        <taxon>Prolixibacteraceae</taxon>
        <taxon>Mariniphaga</taxon>
    </lineage>
</organism>
<dbReference type="Proteomes" id="UP000886047">
    <property type="component" value="Unassembled WGS sequence"/>
</dbReference>
<dbReference type="Gene3D" id="2.60.420.10">
    <property type="entry name" value="Maltose phosphorylase, domain 3"/>
    <property type="match status" value="1"/>
</dbReference>